<dbReference type="PANTHER" id="PTHR30560">
    <property type="entry name" value="TRIGGER FACTOR CHAPERONE AND PEPTIDYL-PROLYL CIS/TRANS ISOMERASE"/>
    <property type="match status" value="1"/>
</dbReference>
<reference evidence="15 16" key="1">
    <citation type="journal article" date="2016" name="Nat. Commun.">
        <title>Thousands of microbial genomes shed light on interconnected biogeochemical processes in an aquifer system.</title>
        <authorList>
            <person name="Anantharaman K."/>
            <person name="Brown C.T."/>
            <person name="Hug L.A."/>
            <person name="Sharon I."/>
            <person name="Castelle C.J."/>
            <person name="Probst A.J."/>
            <person name="Thomas B.C."/>
            <person name="Singh A."/>
            <person name="Wilkins M.J."/>
            <person name="Karaoz U."/>
            <person name="Brodie E.L."/>
            <person name="Williams K.H."/>
            <person name="Hubbard S.S."/>
            <person name="Banfield J.F."/>
        </authorList>
    </citation>
    <scope>NUCLEOTIDE SEQUENCE [LARGE SCALE GENOMIC DNA]</scope>
</reference>
<dbReference type="GO" id="GO:0051301">
    <property type="term" value="P:cell division"/>
    <property type="evidence" value="ECO:0007669"/>
    <property type="project" value="UniProtKB-KW"/>
</dbReference>
<evidence type="ECO:0000256" key="7">
    <source>
        <dbReference type="ARBA" id="ARBA00023110"/>
    </source>
</evidence>
<accession>A0A1F4RJI5</accession>
<evidence type="ECO:0000259" key="14">
    <source>
        <dbReference type="Pfam" id="PF05698"/>
    </source>
</evidence>
<dbReference type="GO" id="GO:0044183">
    <property type="term" value="F:protein folding chaperone"/>
    <property type="evidence" value="ECO:0007669"/>
    <property type="project" value="TreeGrafter"/>
</dbReference>
<dbReference type="Gene3D" id="1.10.3120.10">
    <property type="entry name" value="Trigger factor, C-terminal domain"/>
    <property type="match status" value="2"/>
</dbReference>
<keyword evidence="8" id="KW-0143">Chaperone</keyword>
<dbReference type="InterPro" id="IPR005215">
    <property type="entry name" value="Trig_fac"/>
</dbReference>
<dbReference type="GO" id="GO:0051083">
    <property type="term" value="P:'de novo' cotranslational protein folding"/>
    <property type="evidence" value="ECO:0007669"/>
    <property type="project" value="TreeGrafter"/>
</dbReference>
<dbReference type="STRING" id="1802568.A3F86_03630"/>
<dbReference type="InterPro" id="IPR027304">
    <property type="entry name" value="Trigger_fact/SurA_dom_sf"/>
</dbReference>
<dbReference type="GO" id="GO:0015031">
    <property type="term" value="P:protein transport"/>
    <property type="evidence" value="ECO:0007669"/>
    <property type="project" value="InterPro"/>
</dbReference>
<organism evidence="15 16">
    <name type="scientific">candidate division WOR-1 bacterium RIFCSPLOWO2_12_FULL_45_9</name>
    <dbReference type="NCBI Taxonomy" id="1802568"/>
    <lineage>
        <taxon>Bacteria</taxon>
        <taxon>Bacillati</taxon>
        <taxon>Saganbacteria</taxon>
    </lineage>
</organism>
<keyword evidence="10" id="KW-0131">Cell cycle</keyword>
<dbReference type="InterPro" id="IPR036611">
    <property type="entry name" value="Trigger_fac_ribosome-bd_sf"/>
</dbReference>
<evidence type="ECO:0000313" key="16">
    <source>
        <dbReference type="Proteomes" id="UP000179095"/>
    </source>
</evidence>
<dbReference type="Proteomes" id="UP000179095">
    <property type="component" value="Unassembled WGS sequence"/>
</dbReference>
<feature type="domain" description="Trigger factor C-terminal" evidence="14">
    <location>
        <begin position="171"/>
        <end position="330"/>
    </location>
</feature>
<evidence type="ECO:0000256" key="8">
    <source>
        <dbReference type="ARBA" id="ARBA00023186"/>
    </source>
</evidence>
<keyword evidence="9" id="KW-0413">Isomerase</keyword>
<comment type="similarity">
    <text evidence="3">Belongs to the FKBP-type PPIase family. Tig subfamily.</text>
</comment>
<evidence type="ECO:0000256" key="9">
    <source>
        <dbReference type="ARBA" id="ARBA00023235"/>
    </source>
</evidence>
<dbReference type="SUPFAM" id="SSF109998">
    <property type="entry name" value="Triger factor/SurA peptide-binding domain-like"/>
    <property type="match status" value="1"/>
</dbReference>
<comment type="subcellular location">
    <subcellularLocation>
        <location evidence="2">Cytoplasm</location>
    </subcellularLocation>
</comment>
<dbReference type="SUPFAM" id="SSF102735">
    <property type="entry name" value="Trigger factor ribosome-binding domain"/>
    <property type="match status" value="1"/>
</dbReference>
<evidence type="ECO:0000256" key="11">
    <source>
        <dbReference type="ARBA" id="ARBA00029986"/>
    </source>
</evidence>
<keyword evidence="12" id="KW-0175">Coiled coil</keyword>
<evidence type="ECO:0000256" key="12">
    <source>
        <dbReference type="SAM" id="Coils"/>
    </source>
</evidence>
<sequence>MKINSQKREGNNVLLEVEVEVSEFKVAVDKTIVRASKEINIPGFRPGKAPREMVERTLDREALEARAASDLISELYPRVIEESKIEPVDYPGVDIVQQKKAMPFVFSVKVDVYPEVKLGKYMGLKVDKTEAAITENEIDKILESLQKRFAGKEALPPLDDEFAKKVSHFQTLDELKKEVREGLLKDKTKHAEADVKDKLVATAVAEAKVDIPKGMIEREVDVLLDELKSSLAQSGLSLGDYLKGIKKDEKTIRAELQKSAEMRVRGKVVLRAVALEEKIKISEEELEREVKNMAAATGENMDELNKRLDEGAKRYIGDYLLRRKALDLIVGNAKINITKEEKK</sequence>
<feature type="coiled-coil region" evidence="12">
    <location>
        <begin position="272"/>
        <end position="299"/>
    </location>
</feature>
<dbReference type="AlphaFoldDB" id="A0A1F4RJI5"/>
<comment type="caution">
    <text evidence="15">The sequence shown here is derived from an EMBL/GenBank/DDBJ whole genome shotgun (WGS) entry which is preliminary data.</text>
</comment>
<dbReference type="EMBL" id="METQ01000057">
    <property type="protein sequence ID" value="OGC08347.1"/>
    <property type="molecule type" value="Genomic_DNA"/>
</dbReference>
<dbReference type="Gene3D" id="3.30.70.1050">
    <property type="entry name" value="Trigger factor ribosome-binding domain"/>
    <property type="match status" value="1"/>
</dbReference>
<name>A0A1F4RJI5_UNCSA</name>
<keyword evidence="6" id="KW-0132">Cell division</keyword>
<gene>
    <name evidence="15" type="ORF">A3F86_03630</name>
</gene>
<keyword evidence="7" id="KW-0697">Rotamase</keyword>
<dbReference type="Pfam" id="PF05698">
    <property type="entry name" value="Trigger_C"/>
    <property type="match status" value="1"/>
</dbReference>
<evidence type="ECO:0000256" key="5">
    <source>
        <dbReference type="ARBA" id="ARBA00016902"/>
    </source>
</evidence>
<dbReference type="GO" id="GO:0003755">
    <property type="term" value="F:peptidyl-prolyl cis-trans isomerase activity"/>
    <property type="evidence" value="ECO:0007669"/>
    <property type="project" value="UniProtKB-KW"/>
</dbReference>
<dbReference type="InterPro" id="IPR008881">
    <property type="entry name" value="Trigger_fac_ribosome-bd_bac"/>
</dbReference>
<proteinExistence type="inferred from homology"/>
<dbReference type="GO" id="GO:0043335">
    <property type="term" value="P:protein unfolding"/>
    <property type="evidence" value="ECO:0007669"/>
    <property type="project" value="TreeGrafter"/>
</dbReference>
<dbReference type="InterPro" id="IPR008880">
    <property type="entry name" value="Trigger_fac_C"/>
</dbReference>
<evidence type="ECO:0000256" key="2">
    <source>
        <dbReference type="ARBA" id="ARBA00004496"/>
    </source>
</evidence>
<protein>
    <recommendedName>
        <fullName evidence="5">Trigger factor</fullName>
        <ecNumber evidence="4">5.2.1.8</ecNumber>
    </recommendedName>
    <alternativeName>
        <fullName evidence="11">PPIase</fullName>
    </alternativeName>
</protein>
<dbReference type="GO" id="GO:0005737">
    <property type="term" value="C:cytoplasm"/>
    <property type="evidence" value="ECO:0007669"/>
    <property type="project" value="UniProtKB-SubCell"/>
</dbReference>
<evidence type="ECO:0000259" key="13">
    <source>
        <dbReference type="Pfam" id="PF05697"/>
    </source>
</evidence>
<comment type="catalytic activity">
    <reaction evidence="1">
        <text>[protein]-peptidylproline (omega=180) = [protein]-peptidylproline (omega=0)</text>
        <dbReference type="Rhea" id="RHEA:16237"/>
        <dbReference type="Rhea" id="RHEA-COMP:10747"/>
        <dbReference type="Rhea" id="RHEA-COMP:10748"/>
        <dbReference type="ChEBI" id="CHEBI:83833"/>
        <dbReference type="ChEBI" id="CHEBI:83834"/>
        <dbReference type="EC" id="5.2.1.8"/>
    </reaction>
</comment>
<evidence type="ECO:0000256" key="3">
    <source>
        <dbReference type="ARBA" id="ARBA00005464"/>
    </source>
</evidence>
<feature type="domain" description="Trigger factor ribosome-binding bacterial" evidence="13">
    <location>
        <begin position="1"/>
        <end position="145"/>
    </location>
</feature>
<dbReference type="EC" id="5.2.1.8" evidence="4"/>
<evidence type="ECO:0000256" key="10">
    <source>
        <dbReference type="ARBA" id="ARBA00023306"/>
    </source>
</evidence>
<evidence type="ECO:0000256" key="1">
    <source>
        <dbReference type="ARBA" id="ARBA00000971"/>
    </source>
</evidence>
<evidence type="ECO:0000313" key="15">
    <source>
        <dbReference type="EMBL" id="OGC08347.1"/>
    </source>
</evidence>
<evidence type="ECO:0000256" key="4">
    <source>
        <dbReference type="ARBA" id="ARBA00013194"/>
    </source>
</evidence>
<dbReference type="PANTHER" id="PTHR30560:SF3">
    <property type="entry name" value="TRIGGER FACTOR-LIKE PROTEIN TIG, CHLOROPLASTIC"/>
    <property type="match status" value="1"/>
</dbReference>
<dbReference type="InterPro" id="IPR037041">
    <property type="entry name" value="Trigger_fac_C_sf"/>
</dbReference>
<dbReference type="Pfam" id="PF05697">
    <property type="entry name" value="Trigger_N"/>
    <property type="match status" value="1"/>
</dbReference>
<evidence type="ECO:0000256" key="6">
    <source>
        <dbReference type="ARBA" id="ARBA00022618"/>
    </source>
</evidence>
<dbReference type="GO" id="GO:0043022">
    <property type="term" value="F:ribosome binding"/>
    <property type="evidence" value="ECO:0007669"/>
    <property type="project" value="TreeGrafter"/>
</dbReference>